<feature type="transmembrane region" description="Helical" evidence="15">
    <location>
        <begin position="150"/>
        <end position="171"/>
    </location>
</feature>
<keyword evidence="5" id="KW-0997">Cell inner membrane</keyword>
<keyword evidence="13 14" id="KW-0676">Redox-active center</keyword>
<keyword evidence="6 14" id="KW-0812">Transmembrane</keyword>
<dbReference type="STRING" id="1188252.A1QC_00860"/>
<dbReference type="HAMAP" id="MF_00286">
    <property type="entry name" value="DsbB"/>
    <property type="match status" value="1"/>
</dbReference>
<feature type="disulfide bond" description="Redox-active" evidence="14">
    <location>
        <begin position="109"/>
        <end position="135"/>
    </location>
</feature>
<evidence type="ECO:0000313" key="16">
    <source>
        <dbReference type="EMBL" id="OEF26949.1"/>
    </source>
</evidence>
<dbReference type="GO" id="GO:0009055">
    <property type="term" value="F:electron transfer activity"/>
    <property type="evidence" value="ECO:0007669"/>
    <property type="project" value="UniProtKB-UniRule"/>
</dbReference>
<protein>
    <recommendedName>
        <fullName evidence="14">Disulfide bond formation protein B</fullName>
    </recommendedName>
    <alternativeName>
        <fullName evidence="14">Disulfide oxidoreductase</fullName>
    </alternativeName>
</protein>
<keyword evidence="3 14" id="KW-0813">Transport</keyword>
<dbReference type="GO" id="GO:0005886">
    <property type="term" value="C:plasma membrane"/>
    <property type="evidence" value="ECO:0007669"/>
    <property type="project" value="UniProtKB-SubCell"/>
</dbReference>
<dbReference type="SUPFAM" id="SSF158442">
    <property type="entry name" value="DsbB-like"/>
    <property type="match status" value="1"/>
</dbReference>
<evidence type="ECO:0000256" key="7">
    <source>
        <dbReference type="ARBA" id="ARBA00022982"/>
    </source>
</evidence>
<dbReference type="InterPro" id="IPR022920">
    <property type="entry name" value="Disulphide_bond_form_DsbB"/>
</dbReference>
<dbReference type="Pfam" id="PF02600">
    <property type="entry name" value="DsbB"/>
    <property type="match status" value="1"/>
</dbReference>
<feature type="topological domain" description="Cytoplasmic" evidence="14">
    <location>
        <begin position="169"/>
        <end position="174"/>
    </location>
</feature>
<feature type="topological domain" description="Cytoplasmic" evidence="14">
    <location>
        <begin position="1"/>
        <end position="18"/>
    </location>
</feature>
<gene>
    <name evidence="14" type="primary">dsbB</name>
    <name evidence="16" type="ORF">A1QC_00860</name>
</gene>
<evidence type="ECO:0000256" key="10">
    <source>
        <dbReference type="ARBA" id="ARBA00023136"/>
    </source>
</evidence>
<dbReference type="InterPro" id="IPR023380">
    <property type="entry name" value="DsbB-like_sf"/>
</dbReference>
<dbReference type="PANTHER" id="PTHR36570:SF2">
    <property type="entry name" value="DISULFIDE BOND FORMATION PROTEIN B"/>
    <property type="match status" value="1"/>
</dbReference>
<comment type="function">
    <text evidence="14">Required for disulfide bond formation in some periplasmic proteins. Acts by oxidizing the DsbA protein.</text>
</comment>
<keyword evidence="10 14" id="KW-0472">Membrane</keyword>
<dbReference type="Gene3D" id="1.20.1550.10">
    <property type="entry name" value="DsbB-like"/>
    <property type="match status" value="1"/>
</dbReference>
<evidence type="ECO:0000256" key="13">
    <source>
        <dbReference type="ARBA" id="ARBA00023284"/>
    </source>
</evidence>
<evidence type="ECO:0000313" key="17">
    <source>
        <dbReference type="Proteomes" id="UP000094070"/>
    </source>
</evidence>
<evidence type="ECO:0000256" key="3">
    <source>
        <dbReference type="ARBA" id="ARBA00022448"/>
    </source>
</evidence>
<keyword evidence="4 14" id="KW-1003">Cell membrane</keyword>
<dbReference type="InterPro" id="IPR003752">
    <property type="entry name" value="DiS_bond_form_DsbB/BdbC"/>
</dbReference>
<name>A0A1E5E3P2_9VIBR</name>
<comment type="caution">
    <text evidence="14">Lacks conserved residue(s) required for the propagation of feature annotation.</text>
</comment>
<feature type="transmembrane region" description="Helical" evidence="15">
    <location>
        <begin position="49"/>
        <end position="67"/>
    </location>
</feature>
<feature type="disulfide bond" description="Redox-active" evidence="14">
    <location>
        <begin position="45"/>
        <end position="48"/>
    </location>
</feature>
<evidence type="ECO:0000256" key="14">
    <source>
        <dbReference type="HAMAP-Rule" id="MF_00286"/>
    </source>
</evidence>
<accession>A0A1E5E3P2</accession>
<evidence type="ECO:0000256" key="4">
    <source>
        <dbReference type="ARBA" id="ARBA00022475"/>
    </source>
</evidence>
<feature type="topological domain" description="Periplasmic" evidence="14">
    <location>
        <begin position="95"/>
        <end position="149"/>
    </location>
</feature>
<dbReference type="eggNOG" id="COG1495">
    <property type="taxonomic scope" value="Bacteria"/>
</dbReference>
<reference evidence="16 17" key="1">
    <citation type="journal article" date="2012" name="Science">
        <title>Ecological populations of bacteria act as socially cohesive units of antibiotic production and resistance.</title>
        <authorList>
            <person name="Cordero O.X."/>
            <person name="Wildschutte H."/>
            <person name="Kirkup B."/>
            <person name="Proehl S."/>
            <person name="Ngo L."/>
            <person name="Hussain F."/>
            <person name="Le Roux F."/>
            <person name="Mincer T."/>
            <person name="Polz M.F."/>
        </authorList>
    </citation>
    <scope>NUCLEOTIDE SEQUENCE [LARGE SCALE GENOMIC DNA]</scope>
    <source>
        <strain evidence="16 17">1S-45</strain>
    </source>
</reference>
<dbReference type="InterPro" id="IPR050183">
    <property type="entry name" value="DsbB"/>
</dbReference>
<sequence>MNVAWLSSIHSFSQKRVSWLLLLLVVAFFEFSALYFQHVLMLAPCVMCVYERVAMMGMGVAATIGLIQPSNKMIRWLGLAGWGYTAFRGLQLALEHVGYQFNPSPFATCDIFPQFPSWAPLNQWVPWMFEPTGDCSKIVWQFLSLSMPQWLVIIFSANLIALTIIVISQFFKTK</sequence>
<dbReference type="Proteomes" id="UP000094070">
    <property type="component" value="Unassembled WGS sequence"/>
</dbReference>
<dbReference type="GO" id="GO:0015035">
    <property type="term" value="F:protein-disulfide reductase activity"/>
    <property type="evidence" value="ECO:0007669"/>
    <property type="project" value="UniProtKB-UniRule"/>
</dbReference>
<keyword evidence="7 14" id="KW-0249">Electron transport</keyword>
<keyword evidence="17" id="KW-1185">Reference proteome</keyword>
<dbReference type="NCBIfam" id="NF002485">
    <property type="entry name" value="PRK01749.1"/>
    <property type="match status" value="1"/>
</dbReference>
<evidence type="ECO:0000256" key="9">
    <source>
        <dbReference type="ARBA" id="ARBA00023002"/>
    </source>
</evidence>
<keyword evidence="9 14" id="KW-0560">Oxidoreductase</keyword>
<dbReference type="GO" id="GO:0006457">
    <property type="term" value="P:protein folding"/>
    <property type="evidence" value="ECO:0007669"/>
    <property type="project" value="InterPro"/>
</dbReference>
<keyword evidence="8 14" id="KW-1133">Transmembrane helix</keyword>
<proteinExistence type="inferred from homology"/>
<keyword evidence="12 14" id="KW-0143">Chaperone</keyword>
<evidence type="ECO:0000256" key="15">
    <source>
        <dbReference type="SAM" id="Phobius"/>
    </source>
</evidence>
<organism evidence="16 17">
    <name type="scientific">Vibrio rumoiensis 1S-45</name>
    <dbReference type="NCBI Taxonomy" id="1188252"/>
    <lineage>
        <taxon>Bacteria</taxon>
        <taxon>Pseudomonadati</taxon>
        <taxon>Pseudomonadota</taxon>
        <taxon>Gammaproteobacteria</taxon>
        <taxon>Vibrionales</taxon>
        <taxon>Vibrionaceae</taxon>
        <taxon>Vibrio</taxon>
    </lineage>
</organism>
<dbReference type="PANTHER" id="PTHR36570">
    <property type="entry name" value="DISULFIDE BOND FORMATION PROTEIN B"/>
    <property type="match status" value="1"/>
</dbReference>
<evidence type="ECO:0000256" key="5">
    <source>
        <dbReference type="ARBA" id="ARBA00022519"/>
    </source>
</evidence>
<evidence type="ECO:0000256" key="2">
    <source>
        <dbReference type="ARBA" id="ARBA00008823"/>
    </source>
</evidence>
<feature type="transmembrane region" description="Helical" evidence="15">
    <location>
        <begin position="17"/>
        <end position="37"/>
    </location>
</feature>
<comment type="similarity">
    <text evidence="2 14">Belongs to the DsbB family.</text>
</comment>
<feature type="topological domain" description="Periplasmic" evidence="14">
    <location>
        <begin position="36"/>
        <end position="53"/>
    </location>
</feature>
<keyword evidence="11 14" id="KW-1015">Disulfide bond</keyword>
<dbReference type="EMBL" id="AJYK02000043">
    <property type="protein sequence ID" value="OEF26949.1"/>
    <property type="molecule type" value="Genomic_DNA"/>
</dbReference>
<comment type="caution">
    <text evidence="16">The sequence shown here is derived from an EMBL/GenBank/DDBJ whole genome shotgun (WGS) entry which is preliminary data.</text>
</comment>
<evidence type="ECO:0000256" key="6">
    <source>
        <dbReference type="ARBA" id="ARBA00022692"/>
    </source>
</evidence>
<evidence type="ECO:0000256" key="8">
    <source>
        <dbReference type="ARBA" id="ARBA00022989"/>
    </source>
</evidence>
<evidence type="ECO:0000256" key="11">
    <source>
        <dbReference type="ARBA" id="ARBA00023157"/>
    </source>
</evidence>
<comment type="subcellular location">
    <subcellularLocation>
        <location evidence="1">Cell inner membrane</location>
        <topology evidence="1">Multi-pass membrane protein</topology>
    </subcellularLocation>
    <subcellularLocation>
        <location evidence="14">Cell membrane</location>
        <topology evidence="14">Multi-pass membrane protein</topology>
    </subcellularLocation>
</comment>
<evidence type="ECO:0000256" key="12">
    <source>
        <dbReference type="ARBA" id="ARBA00023186"/>
    </source>
</evidence>
<dbReference type="AlphaFoldDB" id="A0A1E5E3P2"/>
<evidence type="ECO:0000256" key="1">
    <source>
        <dbReference type="ARBA" id="ARBA00004429"/>
    </source>
</evidence>